<dbReference type="SMART" id="SM00530">
    <property type="entry name" value="HTH_XRE"/>
    <property type="match status" value="2"/>
</dbReference>
<dbReference type="EMBL" id="AMXF01000129">
    <property type="protein sequence ID" value="ENO96191.1"/>
    <property type="molecule type" value="Genomic_DNA"/>
</dbReference>
<protein>
    <recommendedName>
        <fullName evidence="2">HTH cro/C1-type domain-containing protein</fullName>
    </recommendedName>
</protein>
<proteinExistence type="predicted"/>
<dbReference type="InterPro" id="IPR010982">
    <property type="entry name" value="Lambda_DNA-bd_dom_sf"/>
</dbReference>
<dbReference type="SUPFAM" id="SSF47413">
    <property type="entry name" value="lambda repressor-like DNA-binding domains"/>
    <property type="match status" value="1"/>
</dbReference>
<name>N6YPH0_9RHOO</name>
<dbReference type="GO" id="GO:0003677">
    <property type="term" value="F:DNA binding"/>
    <property type="evidence" value="ECO:0007669"/>
    <property type="project" value="InterPro"/>
</dbReference>
<evidence type="ECO:0000256" key="1">
    <source>
        <dbReference type="SAM" id="MobiDB-lite"/>
    </source>
</evidence>
<feature type="domain" description="HTH cro/C1-type" evidence="2">
    <location>
        <begin position="15"/>
        <end position="70"/>
    </location>
</feature>
<dbReference type="RefSeq" id="WP_004367699.1">
    <property type="nucleotide sequence ID" value="NZ_AMXF01000129.1"/>
</dbReference>
<dbReference type="Gene3D" id="1.10.260.40">
    <property type="entry name" value="lambda repressor-like DNA-binding domains"/>
    <property type="match status" value="1"/>
</dbReference>
<evidence type="ECO:0000313" key="3">
    <source>
        <dbReference type="EMBL" id="ENO96191.1"/>
    </source>
</evidence>
<evidence type="ECO:0000259" key="2">
    <source>
        <dbReference type="SMART" id="SM00530"/>
    </source>
</evidence>
<feature type="compositionally biased region" description="Low complexity" evidence="1">
    <location>
        <begin position="94"/>
        <end position="117"/>
    </location>
</feature>
<sequence>MSATEARTMVRRKELFQRYARDAGLDADQLAVRLMLSPARILDLLCGRAPISNELATHIEEMLQLPASWLDQGGALEPGDPPMIDVLSPAPNVAPSQGPSQGPAQAPNAASNPASTAAPTTIAEALPAAAVPAARVPAAGAGAAATAVADKKQRHEHRRLNLTMLTTERGSKNRLAQLAGTSGSRISLMTSARKPVSDPFAFAIEDGLGLPRGWLDQPRSPDSVPAAVWQSLQVDSAAATAGAAAIAAGTAADTAGTTAGTTAGAAVGAAVGGRVGATSAGSTATANARATAGRPRQGKSAAVARHAASAPAVAEYAASAPAASPLATGPSAVLGAPATPALSAAIGAPTTQSLSASAATPGVQAPSLAFSAPGADVYTGTTGRPAATPAVAAVSTAGTGLFDKPSGQCGPIAEALAKTILNLSATDKLSESRAFQLLGVLLSETSPPV</sequence>
<reference evidence="3 4" key="1">
    <citation type="submission" date="2012-09" db="EMBL/GenBank/DDBJ databases">
        <title>Draft Genome Sequences of 6 Strains from Genus Thauera.</title>
        <authorList>
            <person name="Liu B."/>
            <person name="Shapleigh J.P."/>
            <person name="Frostegard A.H."/>
        </authorList>
    </citation>
    <scope>NUCLEOTIDE SEQUENCE [LARGE SCALE GENOMIC DNA]</scope>
    <source>
        <strain evidence="3 4">B4P</strain>
    </source>
</reference>
<evidence type="ECO:0000313" key="4">
    <source>
        <dbReference type="Proteomes" id="UP000013047"/>
    </source>
</evidence>
<keyword evidence="4" id="KW-1185">Reference proteome</keyword>
<dbReference type="InterPro" id="IPR001387">
    <property type="entry name" value="Cro/C1-type_HTH"/>
</dbReference>
<accession>N6YPH0</accession>
<feature type="domain" description="HTH cro/C1-type" evidence="2">
    <location>
        <begin position="164"/>
        <end position="215"/>
    </location>
</feature>
<organism evidence="3 4">
    <name type="scientific">Thauera phenylacetica B4P</name>
    <dbReference type="NCBI Taxonomy" id="1234382"/>
    <lineage>
        <taxon>Bacteria</taxon>
        <taxon>Pseudomonadati</taxon>
        <taxon>Pseudomonadota</taxon>
        <taxon>Betaproteobacteria</taxon>
        <taxon>Rhodocyclales</taxon>
        <taxon>Zoogloeaceae</taxon>
        <taxon>Thauera</taxon>
    </lineage>
</organism>
<feature type="region of interest" description="Disordered" evidence="1">
    <location>
        <begin position="73"/>
        <end position="117"/>
    </location>
</feature>
<comment type="caution">
    <text evidence="3">The sequence shown here is derived from an EMBL/GenBank/DDBJ whole genome shotgun (WGS) entry which is preliminary data.</text>
</comment>
<gene>
    <name evidence="3" type="ORF">C667_15249</name>
</gene>
<dbReference type="Proteomes" id="UP000013047">
    <property type="component" value="Unassembled WGS sequence"/>
</dbReference>
<dbReference type="AlphaFoldDB" id="N6YPH0"/>